<evidence type="ECO:0000256" key="6">
    <source>
        <dbReference type="ARBA" id="ARBA00022598"/>
    </source>
</evidence>
<evidence type="ECO:0000256" key="3">
    <source>
        <dbReference type="ARBA" id="ARBA00011209"/>
    </source>
</evidence>
<dbReference type="InterPro" id="IPR005146">
    <property type="entry name" value="B3/B4_tRNA-bd"/>
</dbReference>
<dbReference type="Gene3D" id="3.50.40.10">
    <property type="entry name" value="Phenylalanyl-trna Synthetase, Chain B, domain 3"/>
    <property type="match status" value="1"/>
</dbReference>
<evidence type="ECO:0000259" key="18">
    <source>
        <dbReference type="PROSITE" id="PS51447"/>
    </source>
</evidence>
<dbReference type="PANTHER" id="PTHR10947:SF0">
    <property type="entry name" value="PHENYLALANINE--TRNA LIGASE BETA SUBUNIT"/>
    <property type="match status" value="1"/>
</dbReference>
<dbReference type="PROSITE" id="PS51447">
    <property type="entry name" value="FDX_ACB"/>
    <property type="match status" value="1"/>
</dbReference>
<evidence type="ECO:0000256" key="15">
    <source>
        <dbReference type="HAMAP-Rule" id="MF_00283"/>
    </source>
</evidence>
<feature type="binding site" evidence="15">
    <location>
        <position position="507"/>
    </location>
    <ligand>
        <name>Mg(2+)</name>
        <dbReference type="ChEBI" id="CHEBI:18420"/>
        <note>shared with alpha subunit</note>
    </ligand>
</feature>
<comment type="caution">
    <text evidence="15">Lacks conserved residue(s) required for the propagation of feature annotation.</text>
</comment>
<dbReference type="InterPro" id="IPR020825">
    <property type="entry name" value="Phe-tRNA_synthase-like_B3/B4"/>
</dbReference>
<dbReference type="InterPro" id="IPR012340">
    <property type="entry name" value="NA-bd_OB-fold"/>
</dbReference>
<feature type="domain" description="FDX-ACB" evidence="18">
    <location>
        <begin position="773"/>
        <end position="866"/>
    </location>
</feature>
<comment type="subunit">
    <text evidence="3 15">Tetramer of two alpha and two beta subunits.</text>
</comment>
<dbReference type="FunFam" id="3.30.930.10:FF:000130">
    <property type="entry name" value="Phenylalanine--tRNA ligase beta subunit"/>
    <property type="match status" value="1"/>
</dbReference>
<keyword evidence="11 16" id="KW-0694">RNA-binding</keyword>
<dbReference type="Proteomes" id="UP000224130">
    <property type="component" value="Unassembled WGS sequence"/>
</dbReference>
<dbReference type="PROSITE" id="PS51483">
    <property type="entry name" value="B5"/>
    <property type="match status" value="1"/>
</dbReference>
<reference evidence="20 21" key="1">
    <citation type="submission" date="2017-10" db="EMBL/GenBank/DDBJ databases">
        <title>Sequencing the genomes of 1000 actinobacteria strains.</title>
        <authorList>
            <person name="Klenk H.-P."/>
        </authorList>
    </citation>
    <scope>NUCLEOTIDE SEQUENCE [LARGE SCALE GENOMIC DNA]</scope>
    <source>
        <strain evidence="20 21">DSM 21863</strain>
    </source>
</reference>
<dbReference type="GO" id="GO:0009328">
    <property type="term" value="C:phenylalanine-tRNA ligase complex"/>
    <property type="evidence" value="ECO:0007669"/>
    <property type="project" value="TreeGrafter"/>
</dbReference>
<dbReference type="GO" id="GO:0005524">
    <property type="term" value="F:ATP binding"/>
    <property type="evidence" value="ECO:0007669"/>
    <property type="project" value="UniProtKB-UniRule"/>
</dbReference>
<dbReference type="Gene3D" id="3.30.56.10">
    <property type="match status" value="2"/>
</dbReference>
<dbReference type="Pfam" id="PF03483">
    <property type="entry name" value="B3_4"/>
    <property type="match status" value="1"/>
</dbReference>
<evidence type="ECO:0000256" key="10">
    <source>
        <dbReference type="ARBA" id="ARBA00022842"/>
    </source>
</evidence>
<sequence>MPRIVADWLADHVELPADLTTEQLAADFVRVGLEEEEIHPAAVTGPLVVGRVLAMTPEPQKNGKTINWCLVDVGPEHNATQVKGVDDADVPAGGARGVVCGAHNFGVGDLVVVSLPGVVLPGGFAIAARKTYGHVSDGMICSVRELGIGDDHDGILVLTRAGFAEADLTPGQSATELLGLGDEVLEINVTPDRGYAFSYRGVAREYAHSTGATFTDKGLPTGAEPAATPNGFVVEVDDAAPIDGRVGCDRFVTRVVRGIDPAAPTPAWMKRRLEGSGMRSISLAVDVTNYVMLDLGQPLHAYDLAQVAAPVVVRRATAGERLTTLDDVDRALDVQDLLITDSPDGARGARVLGLAGVMGGASSEVSATTTDVLVEAAHFDPVSVARTARRHKLPSEAAKRFERGVDPRLPAVAAQRVVDLLVELAGGTADTAVSDLDTTTAPAPITFDVTLPARTAGVPYTREQVVGTLGEIGCTVADVEGAGDGLLVEVTPPSWRPDLTEPATLVEEVVRIVGYDQIPSVLPAAPGGRGLTPEQRTRRSVARALADAGLVEVLSYPFVGQADLDALGLPADDARRTALRLANPIADDRPLMRTSVLVTLLDTARRNVARGLDDVAVFELGLVTHPAPDAPAAPQLPVGVRPSAADLAALDAAVPPQPRQVAGVLSGNRVPAGWWGAGRPADWTDALAAARTVAEVAGVEVVVANDAERMPWHPGRCARIATTDGRVVGHAGELHPKVVEALGLPARTAAFELDLSLLVEAAGGEPVAARPVSAFPAAKEDFAFVVDAAVPAAEVEAAVVAGAGELLEDVRLFDVFTGTQVGEGKKSLAYSLRLRAADRTLSADDVRGVRDGVVKAAAERVGAVLRG</sequence>
<dbReference type="InterPro" id="IPR004532">
    <property type="entry name" value="Phe-tRNA-ligase_IIc_bsu_bact"/>
</dbReference>
<dbReference type="SMART" id="SM00896">
    <property type="entry name" value="FDX-ACB"/>
    <property type="match status" value="1"/>
</dbReference>
<comment type="subcellular location">
    <subcellularLocation>
        <location evidence="1 15">Cytoplasm</location>
    </subcellularLocation>
</comment>
<protein>
    <recommendedName>
        <fullName evidence="15">Phenylalanine--tRNA ligase beta subunit</fullName>
        <ecNumber evidence="15">6.1.1.20</ecNumber>
    </recommendedName>
    <alternativeName>
        <fullName evidence="15">Phenylalanyl-tRNA synthetase beta subunit</fullName>
        <shortName evidence="15">PheRS</shortName>
    </alternativeName>
</protein>
<dbReference type="InterPro" id="IPR033714">
    <property type="entry name" value="tRNA_bind_bactPheRS"/>
</dbReference>
<dbReference type="SUPFAM" id="SSF54991">
    <property type="entry name" value="Anticodon-binding domain of PheRS"/>
    <property type="match status" value="1"/>
</dbReference>
<evidence type="ECO:0000256" key="14">
    <source>
        <dbReference type="ARBA" id="ARBA00049255"/>
    </source>
</evidence>
<keyword evidence="13 15" id="KW-0030">Aminoacyl-tRNA synthetase</keyword>
<evidence type="ECO:0000313" key="20">
    <source>
        <dbReference type="EMBL" id="PFG42902.1"/>
    </source>
</evidence>
<keyword evidence="12 15" id="KW-0648">Protein biosynthesis</keyword>
<evidence type="ECO:0000256" key="12">
    <source>
        <dbReference type="ARBA" id="ARBA00022917"/>
    </source>
</evidence>
<evidence type="ECO:0000259" key="19">
    <source>
        <dbReference type="PROSITE" id="PS51483"/>
    </source>
</evidence>
<feature type="domain" description="TRNA-binding" evidence="17">
    <location>
        <begin position="41"/>
        <end position="169"/>
    </location>
</feature>
<dbReference type="AlphaFoldDB" id="A0A2A9EX62"/>
<keyword evidence="5 16" id="KW-0820">tRNA-binding</keyword>
<evidence type="ECO:0000256" key="4">
    <source>
        <dbReference type="ARBA" id="ARBA00022490"/>
    </source>
</evidence>
<keyword evidence="9 15" id="KW-0067">ATP-binding</keyword>
<dbReference type="GO" id="GO:0000049">
    <property type="term" value="F:tRNA binding"/>
    <property type="evidence" value="ECO:0007669"/>
    <property type="project" value="UniProtKB-UniRule"/>
</dbReference>
<dbReference type="SUPFAM" id="SSF56037">
    <property type="entry name" value="PheT/TilS domain"/>
    <property type="match status" value="1"/>
</dbReference>
<accession>A0A2A9EX62</accession>
<feature type="domain" description="B5" evidence="19">
    <location>
        <begin position="440"/>
        <end position="520"/>
    </location>
</feature>
<dbReference type="InterPro" id="IPR045060">
    <property type="entry name" value="Phe-tRNA-ligase_IIc_bsu"/>
</dbReference>
<evidence type="ECO:0000256" key="8">
    <source>
        <dbReference type="ARBA" id="ARBA00022741"/>
    </source>
</evidence>
<organism evidence="20 21">
    <name type="scientific">Isoptericola jiangsuensis</name>
    <dbReference type="NCBI Taxonomy" id="548579"/>
    <lineage>
        <taxon>Bacteria</taxon>
        <taxon>Bacillati</taxon>
        <taxon>Actinomycetota</taxon>
        <taxon>Actinomycetes</taxon>
        <taxon>Micrococcales</taxon>
        <taxon>Promicromonosporaceae</taxon>
        <taxon>Isoptericola</taxon>
    </lineage>
</organism>
<dbReference type="SUPFAM" id="SSF55681">
    <property type="entry name" value="Class II aaRS and biotin synthetases"/>
    <property type="match status" value="1"/>
</dbReference>
<dbReference type="Gene3D" id="2.40.50.140">
    <property type="entry name" value="Nucleic acid-binding proteins"/>
    <property type="match status" value="1"/>
</dbReference>
<evidence type="ECO:0000256" key="2">
    <source>
        <dbReference type="ARBA" id="ARBA00008653"/>
    </source>
</evidence>
<dbReference type="PROSITE" id="PS50886">
    <property type="entry name" value="TRBD"/>
    <property type="match status" value="1"/>
</dbReference>
<comment type="similarity">
    <text evidence="2 15">Belongs to the phenylalanyl-tRNA synthetase beta subunit family. Type 1 subfamily.</text>
</comment>
<dbReference type="GO" id="GO:0000287">
    <property type="term" value="F:magnesium ion binding"/>
    <property type="evidence" value="ECO:0007669"/>
    <property type="project" value="UniProtKB-UniRule"/>
</dbReference>
<dbReference type="OrthoDB" id="9805455at2"/>
<evidence type="ECO:0000256" key="16">
    <source>
        <dbReference type="PROSITE-ProRule" id="PRU00209"/>
    </source>
</evidence>
<evidence type="ECO:0000256" key="9">
    <source>
        <dbReference type="ARBA" id="ARBA00022840"/>
    </source>
</evidence>
<dbReference type="SMART" id="SM00874">
    <property type="entry name" value="B5"/>
    <property type="match status" value="1"/>
</dbReference>
<dbReference type="GO" id="GO:0004826">
    <property type="term" value="F:phenylalanine-tRNA ligase activity"/>
    <property type="evidence" value="ECO:0007669"/>
    <property type="project" value="UniProtKB-UniRule"/>
</dbReference>
<dbReference type="InterPro" id="IPR036690">
    <property type="entry name" value="Fdx_antiC-bd_sf"/>
</dbReference>
<name>A0A2A9EX62_9MICO</name>
<keyword evidence="10 15" id="KW-0460">Magnesium</keyword>
<dbReference type="CDD" id="cd00769">
    <property type="entry name" value="PheRS_beta_core"/>
    <property type="match status" value="1"/>
</dbReference>
<dbReference type="SMART" id="SM00873">
    <property type="entry name" value="B3_4"/>
    <property type="match status" value="1"/>
</dbReference>
<dbReference type="RefSeq" id="WP_098463341.1">
    <property type="nucleotide sequence ID" value="NZ_PDJJ01000001.1"/>
</dbReference>
<dbReference type="FunFam" id="3.30.70.380:FF:000001">
    <property type="entry name" value="Phenylalanine--tRNA ligase beta subunit"/>
    <property type="match status" value="1"/>
</dbReference>
<dbReference type="Gene3D" id="3.30.930.10">
    <property type="entry name" value="Bira Bifunctional Protein, Domain 2"/>
    <property type="match status" value="1"/>
</dbReference>
<evidence type="ECO:0000256" key="13">
    <source>
        <dbReference type="ARBA" id="ARBA00023146"/>
    </source>
</evidence>
<dbReference type="Pfam" id="PF03147">
    <property type="entry name" value="FDX-ACB"/>
    <property type="match status" value="1"/>
</dbReference>
<comment type="caution">
    <text evidence="20">The sequence shown here is derived from an EMBL/GenBank/DDBJ whole genome shotgun (WGS) entry which is preliminary data.</text>
</comment>
<comment type="cofactor">
    <cofactor evidence="15">
        <name>Mg(2+)</name>
        <dbReference type="ChEBI" id="CHEBI:18420"/>
    </cofactor>
    <text evidence="15">Binds 2 magnesium ions per tetramer.</text>
</comment>
<dbReference type="PANTHER" id="PTHR10947">
    <property type="entry name" value="PHENYLALANYL-TRNA SYNTHETASE BETA CHAIN AND LEUCINE-RICH REPEAT-CONTAINING PROTEIN 47"/>
    <property type="match status" value="1"/>
</dbReference>
<evidence type="ECO:0000259" key="17">
    <source>
        <dbReference type="PROSITE" id="PS50886"/>
    </source>
</evidence>
<dbReference type="Gene3D" id="3.30.70.380">
    <property type="entry name" value="Ferrodoxin-fold anticodon-binding domain"/>
    <property type="match status" value="1"/>
</dbReference>
<evidence type="ECO:0000256" key="11">
    <source>
        <dbReference type="ARBA" id="ARBA00022884"/>
    </source>
</evidence>
<evidence type="ECO:0000256" key="1">
    <source>
        <dbReference type="ARBA" id="ARBA00004496"/>
    </source>
</evidence>
<gene>
    <name evidence="15" type="primary">pheT</name>
    <name evidence="20" type="ORF">ATJ88_1575</name>
</gene>
<dbReference type="NCBIfam" id="TIGR00472">
    <property type="entry name" value="pheT_bact"/>
    <property type="match status" value="1"/>
</dbReference>
<keyword evidence="7 15" id="KW-0479">Metal-binding</keyword>
<dbReference type="InterPro" id="IPR009061">
    <property type="entry name" value="DNA-bd_dom_put_sf"/>
</dbReference>
<keyword evidence="8 15" id="KW-0547">Nucleotide-binding</keyword>
<dbReference type="Pfam" id="PF03484">
    <property type="entry name" value="B5"/>
    <property type="match status" value="1"/>
</dbReference>
<comment type="catalytic activity">
    <reaction evidence="14 15">
        <text>tRNA(Phe) + L-phenylalanine + ATP = L-phenylalanyl-tRNA(Phe) + AMP + diphosphate + H(+)</text>
        <dbReference type="Rhea" id="RHEA:19413"/>
        <dbReference type="Rhea" id="RHEA-COMP:9668"/>
        <dbReference type="Rhea" id="RHEA-COMP:9699"/>
        <dbReference type="ChEBI" id="CHEBI:15378"/>
        <dbReference type="ChEBI" id="CHEBI:30616"/>
        <dbReference type="ChEBI" id="CHEBI:33019"/>
        <dbReference type="ChEBI" id="CHEBI:58095"/>
        <dbReference type="ChEBI" id="CHEBI:78442"/>
        <dbReference type="ChEBI" id="CHEBI:78531"/>
        <dbReference type="ChEBI" id="CHEBI:456215"/>
        <dbReference type="EC" id="6.1.1.20"/>
    </reaction>
</comment>
<evidence type="ECO:0000313" key="21">
    <source>
        <dbReference type="Proteomes" id="UP000224130"/>
    </source>
</evidence>
<dbReference type="EMBL" id="PDJJ01000001">
    <property type="protein sequence ID" value="PFG42902.1"/>
    <property type="molecule type" value="Genomic_DNA"/>
</dbReference>
<dbReference type="EC" id="6.1.1.20" evidence="15"/>
<dbReference type="InterPro" id="IPR002547">
    <property type="entry name" value="tRNA-bd_dom"/>
</dbReference>
<dbReference type="InterPro" id="IPR045864">
    <property type="entry name" value="aa-tRNA-synth_II/BPL/LPL"/>
</dbReference>
<feature type="binding site" evidence="15">
    <location>
        <position position="508"/>
    </location>
    <ligand>
        <name>Mg(2+)</name>
        <dbReference type="ChEBI" id="CHEBI:18420"/>
        <note>shared with alpha subunit</note>
    </ligand>
</feature>
<evidence type="ECO:0000256" key="7">
    <source>
        <dbReference type="ARBA" id="ARBA00022723"/>
    </source>
</evidence>
<keyword evidence="4 15" id="KW-0963">Cytoplasm</keyword>
<dbReference type="CDD" id="cd02796">
    <property type="entry name" value="tRNA_bind_bactPheRS"/>
    <property type="match status" value="1"/>
</dbReference>
<dbReference type="InterPro" id="IPR005121">
    <property type="entry name" value="Fdx_antiC-bd"/>
</dbReference>
<dbReference type="SUPFAM" id="SSF46955">
    <property type="entry name" value="Putative DNA-binding domain"/>
    <property type="match status" value="1"/>
</dbReference>
<dbReference type="SUPFAM" id="SSF50249">
    <property type="entry name" value="Nucleic acid-binding proteins"/>
    <property type="match status" value="1"/>
</dbReference>
<keyword evidence="6 15" id="KW-0436">Ligase</keyword>
<proteinExistence type="inferred from homology"/>
<dbReference type="Pfam" id="PF17759">
    <property type="entry name" value="tRNA_synthFbeta"/>
    <property type="match status" value="1"/>
</dbReference>
<dbReference type="InterPro" id="IPR041616">
    <property type="entry name" value="PheRS_beta_core"/>
</dbReference>
<dbReference type="InterPro" id="IPR005147">
    <property type="entry name" value="tRNA_synthase_B5-dom"/>
</dbReference>
<feature type="binding site" evidence="15">
    <location>
        <position position="498"/>
    </location>
    <ligand>
        <name>Mg(2+)</name>
        <dbReference type="ChEBI" id="CHEBI:18420"/>
        <note>shared with alpha subunit</note>
    </ligand>
</feature>
<dbReference type="HAMAP" id="MF_00283">
    <property type="entry name" value="Phe_tRNA_synth_beta1"/>
    <property type="match status" value="1"/>
</dbReference>
<evidence type="ECO:0000256" key="5">
    <source>
        <dbReference type="ARBA" id="ARBA00022555"/>
    </source>
</evidence>
<keyword evidence="21" id="KW-1185">Reference proteome</keyword>
<dbReference type="GO" id="GO:0006432">
    <property type="term" value="P:phenylalanyl-tRNA aminoacylation"/>
    <property type="evidence" value="ECO:0007669"/>
    <property type="project" value="UniProtKB-UniRule"/>
</dbReference>